<dbReference type="RefSeq" id="WP_184510159.1">
    <property type="nucleotide sequence ID" value="NZ_JACHVT010000004.1"/>
</dbReference>
<evidence type="ECO:0000256" key="1">
    <source>
        <dbReference type="SAM" id="MobiDB-lite"/>
    </source>
</evidence>
<dbReference type="AlphaFoldDB" id="A0A839PRV1"/>
<dbReference type="Pfam" id="PF14110">
    <property type="entry name" value="DUF4282"/>
    <property type="match status" value="1"/>
</dbReference>
<feature type="region of interest" description="Disordered" evidence="1">
    <location>
        <begin position="1"/>
        <end position="67"/>
    </location>
</feature>
<dbReference type="EMBL" id="JACHVT010000004">
    <property type="protein sequence ID" value="MBB2986910.1"/>
    <property type="molecule type" value="Genomic_DNA"/>
</dbReference>
<organism evidence="3 4">
    <name type="scientific">Terracoccus luteus</name>
    <dbReference type="NCBI Taxonomy" id="53356"/>
    <lineage>
        <taxon>Bacteria</taxon>
        <taxon>Bacillati</taxon>
        <taxon>Actinomycetota</taxon>
        <taxon>Actinomycetes</taxon>
        <taxon>Micrococcales</taxon>
        <taxon>Intrasporangiaceae</taxon>
        <taxon>Terracoccus</taxon>
    </lineage>
</organism>
<accession>A0A839PRV1</accession>
<feature type="transmembrane region" description="Helical" evidence="2">
    <location>
        <begin position="102"/>
        <end position="121"/>
    </location>
</feature>
<comment type="caution">
    <text evidence="3">The sequence shown here is derived from an EMBL/GenBank/DDBJ whole genome shotgun (WGS) entry which is preliminary data.</text>
</comment>
<feature type="compositionally biased region" description="Gly residues" evidence="1">
    <location>
        <begin position="35"/>
        <end position="61"/>
    </location>
</feature>
<keyword evidence="2" id="KW-0812">Transmembrane</keyword>
<reference evidence="3 4" key="1">
    <citation type="submission" date="2020-08" db="EMBL/GenBank/DDBJ databases">
        <title>Genomic Encyclopedia of Type Strains, Phase IV (KMG-V): Genome sequencing to study the core and pangenomes of soil and plant-associated prokaryotes.</title>
        <authorList>
            <person name="Whitman W."/>
        </authorList>
    </citation>
    <scope>NUCLEOTIDE SEQUENCE [LARGE SCALE GENOMIC DNA]</scope>
    <source>
        <strain evidence="3 4">B3ACCR2</strain>
    </source>
</reference>
<gene>
    <name evidence="3" type="ORF">FHW14_002075</name>
</gene>
<dbReference type="Proteomes" id="UP000590811">
    <property type="component" value="Unassembled WGS sequence"/>
</dbReference>
<name>A0A839PRV1_9MICO</name>
<feature type="transmembrane region" description="Helical" evidence="2">
    <location>
        <begin position="127"/>
        <end position="147"/>
    </location>
</feature>
<feature type="compositionally biased region" description="Low complexity" evidence="1">
    <location>
        <begin position="1"/>
        <end position="19"/>
    </location>
</feature>
<sequence>MPTVPTQPVQSTQPTQPVGPGQPGSTPPGPFGQQGPSGGPSGGGWGGAGASDPGPAGGRQGGSPTAQVQSQVQNIAGDGGSFFRALFDFSFTHFVTPMLVRFVYLLATLALGAAWLVWLIAAFVQNVGLGLVVLVLGPIVLVIYLALIRMTLEFYISVVRMSEDIHKRLPQA</sequence>
<dbReference type="InterPro" id="IPR025557">
    <property type="entry name" value="DUF4282"/>
</dbReference>
<evidence type="ECO:0000256" key="2">
    <source>
        <dbReference type="SAM" id="Phobius"/>
    </source>
</evidence>
<protein>
    <recommendedName>
        <fullName evidence="5">DUF4282 domain-containing protein</fullName>
    </recommendedName>
</protein>
<evidence type="ECO:0000313" key="3">
    <source>
        <dbReference type="EMBL" id="MBB2986910.1"/>
    </source>
</evidence>
<proteinExistence type="predicted"/>
<evidence type="ECO:0000313" key="4">
    <source>
        <dbReference type="Proteomes" id="UP000590811"/>
    </source>
</evidence>
<keyword evidence="2" id="KW-0472">Membrane</keyword>
<keyword evidence="2" id="KW-1133">Transmembrane helix</keyword>
<evidence type="ECO:0008006" key="5">
    <source>
        <dbReference type="Google" id="ProtNLM"/>
    </source>
</evidence>